<evidence type="ECO:0000256" key="1">
    <source>
        <dbReference type="ARBA" id="ARBA00022723"/>
    </source>
</evidence>
<reference evidence="8" key="1">
    <citation type="submission" date="2022-10" db="EMBL/GenBank/DDBJ databases">
        <title>Genome assembly of Pristionchus species.</title>
        <authorList>
            <person name="Yoshida K."/>
            <person name="Sommer R.J."/>
        </authorList>
    </citation>
    <scope>NUCLEOTIDE SEQUENCE [LARGE SCALE GENOMIC DNA]</scope>
    <source>
        <strain evidence="8">RS5460</strain>
    </source>
</reference>
<feature type="compositionally biased region" description="Polar residues" evidence="5">
    <location>
        <begin position="793"/>
        <end position="802"/>
    </location>
</feature>
<dbReference type="GO" id="GO:1990837">
    <property type="term" value="F:sequence-specific double-stranded DNA binding"/>
    <property type="evidence" value="ECO:0007669"/>
    <property type="project" value="TreeGrafter"/>
</dbReference>
<dbReference type="AlphaFoldDB" id="A0AAN4ZRL9"/>
<feature type="region of interest" description="Disordered" evidence="5">
    <location>
        <begin position="751"/>
        <end position="802"/>
    </location>
</feature>
<dbReference type="PROSITE" id="PS50808">
    <property type="entry name" value="ZF_BED"/>
    <property type="match status" value="1"/>
</dbReference>
<gene>
    <name evidence="7" type="ORF">PMAYCL1PPCAC_12105</name>
</gene>
<comment type="caution">
    <text evidence="7">The sequence shown here is derived from an EMBL/GenBank/DDBJ whole genome shotgun (WGS) entry which is preliminary data.</text>
</comment>
<evidence type="ECO:0000256" key="2">
    <source>
        <dbReference type="ARBA" id="ARBA00022771"/>
    </source>
</evidence>
<keyword evidence="8" id="KW-1185">Reference proteome</keyword>
<dbReference type="GO" id="GO:0005634">
    <property type="term" value="C:nucleus"/>
    <property type="evidence" value="ECO:0007669"/>
    <property type="project" value="TreeGrafter"/>
</dbReference>
<keyword evidence="1" id="KW-0479">Metal-binding</keyword>
<evidence type="ECO:0000313" key="8">
    <source>
        <dbReference type="Proteomes" id="UP001328107"/>
    </source>
</evidence>
<keyword evidence="3" id="KW-0862">Zinc</keyword>
<feature type="region of interest" description="Disordered" evidence="5">
    <location>
        <begin position="217"/>
        <end position="245"/>
    </location>
</feature>
<organism evidence="7 8">
    <name type="scientific">Pristionchus mayeri</name>
    <dbReference type="NCBI Taxonomy" id="1317129"/>
    <lineage>
        <taxon>Eukaryota</taxon>
        <taxon>Metazoa</taxon>
        <taxon>Ecdysozoa</taxon>
        <taxon>Nematoda</taxon>
        <taxon>Chromadorea</taxon>
        <taxon>Rhabditida</taxon>
        <taxon>Rhabditina</taxon>
        <taxon>Diplogasteromorpha</taxon>
        <taxon>Diplogasteroidea</taxon>
        <taxon>Neodiplogasteridae</taxon>
        <taxon>Pristionchus</taxon>
    </lineage>
</organism>
<feature type="region of interest" description="Disordered" evidence="5">
    <location>
        <begin position="400"/>
        <end position="439"/>
    </location>
</feature>
<accession>A0AAN4ZRL9</accession>
<evidence type="ECO:0000256" key="4">
    <source>
        <dbReference type="PROSITE-ProRule" id="PRU00027"/>
    </source>
</evidence>
<keyword evidence="2 4" id="KW-0863">Zinc-finger</keyword>
<dbReference type="GO" id="GO:0006357">
    <property type="term" value="P:regulation of transcription by RNA polymerase II"/>
    <property type="evidence" value="ECO:0007669"/>
    <property type="project" value="TreeGrafter"/>
</dbReference>
<dbReference type="Proteomes" id="UP001328107">
    <property type="component" value="Unassembled WGS sequence"/>
</dbReference>
<name>A0AAN4ZRL9_9BILA</name>
<dbReference type="GO" id="GO:0008270">
    <property type="term" value="F:zinc ion binding"/>
    <property type="evidence" value="ECO:0007669"/>
    <property type="project" value="UniProtKB-KW"/>
</dbReference>
<evidence type="ECO:0000259" key="6">
    <source>
        <dbReference type="PROSITE" id="PS50808"/>
    </source>
</evidence>
<feature type="compositionally biased region" description="Polar residues" evidence="5">
    <location>
        <begin position="230"/>
        <end position="239"/>
    </location>
</feature>
<evidence type="ECO:0000256" key="5">
    <source>
        <dbReference type="SAM" id="MobiDB-lite"/>
    </source>
</evidence>
<dbReference type="EMBL" id="BTRK01000003">
    <property type="protein sequence ID" value="GMR41910.1"/>
    <property type="molecule type" value="Genomic_DNA"/>
</dbReference>
<dbReference type="PANTHER" id="PTHR34396">
    <property type="entry name" value="OS03G0264950 PROTEIN-RELATED"/>
    <property type="match status" value="1"/>
</dbReference>
<dbReference type="InterPro" id="IPR003656">
    <property type="entry name" value="Znf_BED"/>
</dbReference>
<evidence type="ECO:0000313" key="7">
    <source>
        <dbReference type="EMBL" id="GMR41910.1"/>
    </source>
</evidence>
<feature type="compositionally biased region" description="Low complexity" evidence="5">
    <location>
        <begin position="218"/>
        <end position="229"/>
    </location>
</feature>
<dbReference type="InterPro" id="IPR053031">
    <property type="entry name" value="Cuticle_assoc_protein"/>
</dbReference>
<feature type="domain" description="BED-type" evidence="6">
    <location>
        <begin position="245"/>
        <end position="293"/>
    </location>
</feature>
<dbReference type="SUPFAM" id="SSF57667">
    <property type="entry name" value="beta-beta-alpha zinc fingers"/>
    <property type="match status" value="2"/>
</dbReference>
<feature type="compositionally biased region" description="Polar residues" evidence="5">
    <location>
        <begin position="400"/>
        <end position="418"/>
    </location>
</feature>
<dbReference type="InterPro" id="IPR036236">
    <property type="entry name" value="Znf_C2H2_sf"/>
</dbReference>
<sequence length="802" mass="86255">MQEEPREDEEHRMAECKLPFLAPSSMEQFMHQFFPPQPVKKEVEEVSEDPCEGAFASHHEYSPEENAATSSERDESPDTVSNSPDGGEEQEQPKPQLSEHLQQLLQFHAASLQAKMGSNGSISPSSDSSKRGSKIDNLAERLGGAVSSSCSSSPSFSSLPSAVSSILGHSAFQPQMGALSALAMQLQSSAMGLNQSPHSSVIQPNPTLPSLLLPKQEPVQQVQQSQPSVGTTPQGYTQSPKRKRQRRNPVWPYFIVEDGVAKCKQCAYSTKSVFSTNLKVHLRSHHRPDYEKVIEAEDQLNLNALLLSGNAAAGLAGKDNRKRSLPPMTSSILMTISKLAAANQTSALQAALANQQSAAAAQMGGSPPSENEAIAALRQSIAANQMNAFKMAQKNGDVSSAFSPLSMTRPQSAASLHQPTTPLAHSTPPTPSPAPTPDMLLQQLGGLAGLQQGVLGGLEMPQPKRRRLRRHPVWMFFKDLEDRMVGCINCNFRTGSAFSTNLKMHLKAHHKEDYAKVLKLEDEMRIEEGIFGAPNKMKSELIDFIRGGGNANTPNAPGLSTVNPSPSPLVQQLIANGFNGRSSPHTPGSPSLRIPTITINNNSAMKVEEEGYSSLPINDKLAALVGLHSLSGMDNENGSEAEKNEKNDLIARLFNNPAQTQSLSMSALKAFNGSSGVTNDSKSCTSSSVDGSSIVYDDRKCERDRAVAKFASAVGENLVASDPFKDLLRVLIPEYDVPDLSTLASLHSSSEECHSEGGALSSDPAHSERAEPTESPSGDELSGEDHASRFEQLLQSLSNQEC</sequence>
<protein>
    <recommendedName>
        <fullName evidence="6">BED-type domain-containing protein</fullName>
    </recommendedName>
</protein>
<proteinExistence type="predicted"/>
<evidence type="ECO:0000256" key="3">
    <source>
        <dbReference type="ARBA" id="ARBA00022833"/>
    </source>
</evidence>
<feature type="region of interest" description="Disordered" evidence="5">
    <location>
        <begin position="32"/>
        <end position="99"/>
    </location>
</feature>
<dbReference type="PANTHER" id="PTHR34396:SF25">
    <property type="entry name" value="BOUNDARY ELEMENT ASSOCIATED FACTOR"/>
    <property type="match status" value="1"/>
</dbReference>